<name>A0ABU0WHR0_9PROT</name>
<sequence length="517" mass="54609">MGSRKLPTSAARLRASVAPWFSSPAAKVAANALRFSGRGSDAERMLRAGDTALDAGTAKPLLDAIAEVLAPPAPPPARKAPALRKPPVQAASSTAAAKATAAKAAAPVQAAGNGSGNGSGGAAPHDGGDRPSTVLRVDQGRIDALMNLIGELVVAKNGLPFLARRAENVYGSREMAREIKEQHAVIDRIALELRNSIMQVRMLPVSTVFQRFPRLVRDLSRKLNKHVDLVIEGEDTQADKTVIENLFEPILHLVRNSLDHGIETDRAAAGKPDTSRLTLAASQDNDQVIIRISDDGRGIDPAVMREKAVEKGLMDRDAAQRMSDGEAINLIFAAGFSTAAAVTDVSGRGVGMDAVRTAIEKTGGRVELTSVTGAGTTVSLHLPLSMAVTRVMTLEVSGQQFGIPMDEIAETVRIPRADVVAIKDKEAFLLRDRIIPLVHLDRLLGLPPKAGSEEIAVLVVRVDKQPVGLAIEAFGEGMEVIVKPLDGPLAGMPGYLGAALLGDGRVLLVMNLKEIVE</sequence>
<dbReference type="InterPro" id="IPR036097">
    <property type="entry name" value="HisK_dim/P_sf"/>
</dbReference>
<dbReference type="InterPro" id="IPR037006">
    <property type="entry name" value="CheA-like_homodim_sf"/>
</dbReference>
<dbReference type="InterPro" id="IPR004105">
    <property type="entry name" value="CheA-like_dim"/>
</dbReference>
<dbReference type="SMART" id="SM00387">
    <property type="entry name" value="HATPase_c"/>
    <property type="match status" value="1"/>
</dbReference>
<dbReference type="GO" id="GO:0004673">
    <property type="term" value="F:protein histidine kinase activity"/>
    <property type="evidence" value="ECO:0007669"/>
    <property type="project" value="UniProtKB-EC"/>
</dbReference>
<dbReference type="EC" id="2.7.13.3" evidence="2"/>
<proteinExistence type="predicted"/>
<organism evidence="6 7">
    <name type="scientific">Azospirillum isscasi</name>
    <dbReference type="NCBI Taxonomy" id="3053926"/>
    <lineage>
        <taxon>Bacteria</taxon>
        <taxon>Pseudomonadati</taxon>
        <taxon>Pseudomonadota</taxon>
        <taxon>Alphaproteobacteria</taxon>
        <taxon>Rhodospirillales</taxon>
        <taxon>Azospirillaceae</taxon>
        <taxon>Azospirillum</taxon>
    </lineage>
</organism>
<evidence type="ECO:0000256" key="1">
    <source>
        <dbReference type="ARBA" id="ARBA00000085"/>
    </source>
</evidence>
<evidence type="ECO:0000256" key="2">
    <source>
        <dbReference type="ARBA" id="ARBA00012438"/>
    </source>
</evidence>
<dbReference type="InterPro" id="IPR036890">
    <property type="entry name" value="HATPase_C_sf"/>
</dbReference>
<dbReference type="SMART" id="SM01231">
    <property type="entry name" value="H-kinase_dim"/>
    <property type="match status" value="1"/>
</dbReference>
<dbReference type="InterPro" id="IPR036061">
    <property type="entry name" value="CheW-like_dom_sf"/>
</dbReference>
<dbReference type="SUPFAM" id="SSF47384">
    <property type="entry name" value="Homodimeric domain of signal transducing histidine kinase"/>
    <property type="match status" value="1"/>
</dbReference>
<feature type="region of interest" description="Disordered" evidence="3">
    <location>
        <begin position="72"/>
        <end position="95"/>
    </location>
</feature>
<evidence type="ECO:0000259" key="4">
    <source>
        <dbReference type="PROSITE" id="PS50109"/>
    </source>
</evidence>
<keyword evidence="6" id="KW-0808">Transferase</keyword>
<evidence type="ECO:0000256" key="3">
    <source>
        <dbReference type="SAM" id="MobiDB-lite"/>
    </source>
</evidence>
<dbReference type="SMART" id="SM00260">
    <property type="entry name" value="CheW"/>
    <property type="match status" value="1"/>
</dbReference>
<dbReference type="PANTHER" id="PTHR43395">
    <property type="entry name" value="SENSOR HISTIDINE KINASE CHEA"/>
    <property type="match status" value="1"/>
</dbReference>
<reference evidence="6 7" key="1">
    <citation type="submission" date="2023-06" db="EMBL/GenBank/DDBJ databases">
        <title>Azospirillum isscasensis sp.nov, a bacterium isolated from rhizosphere soil of rice.</title>
        <authorList>
            <person name="Wang H."/>
        </authorList>
    </citation>
    <scope>NUCLEOTIDE SEQUENCE [LARGE SCALE GENOMIC DNA]</scope>
    <source>
        <strain evidence="6 7">C340-1</strain>
    </source>
</reference>
<dbReference type="InterPro" id="IPR005467">
    <property type="entry name" value="His_kinase_dom"/>
</dbReference>
<dbReference type="Pfam" id="PF02518">
    <property type="entry name" value="HATPase_c"/>
    <property type="match status" value="1"/>
</dbReference>
<feature type="domain" description="CheW-like" evidence="5">
    <location>
        <begin position="388"/>
        <end position="517"/>
    </location>
</feature>
<evidence type="ECO:0000259" key="5">
    <source>
        <dbReference type="PROSITE" id="PS50851"/>
    </source>
</evidence>
<keyword evidence="7" id="KW-1185">Reference proteome</keyword>
<dbReference type="Gene3D" id="3.30.565.10">
    <property type="entry name" value="Histidine kinase-like ATPase, C-terminal domain"/>
    <property type="match status" value="1"/>
</dbReference>
<feature type="non-terminal residue" evidence="6">
    <location>
        <position position="1"/>
    </location>
</feature>
<dbReference type="PANTHER" id="PTHR43395:SF1">
    <property type="entry name" value="CHEMOTAXIS PROTEIN CHEA"/>
    <property type="match status" value="1"/>
</dbReference>
<evidence type="ECO:0000313" key="7">
    <source>
        <dbReference type="Proteomes" id="UP001227317"/>
    </source>
</evidence>
<feature type="region of interest" description="Disordered" evidence="3">
    <location>
        <begin position="108"/>
        <end position="134"/>
    </location>
</feature>
<evidence type="ECO:0000313" key="6">
    <source>
        <dbReference type="EMBL" id="MDQ2103637.1"/>
    </source>
</evidence>
<dbReference type="RefSeq" id="WP_306706809.1">
    <property type="nucleotide sequence ID" value="NZ_JAUJFI010000054.1"/>
</dbReference>
<dbReference type="SUPFAM" id="SSF50341">
    <property type="entry name" value="CheW-like"/>
    <property type="match status" value="1"/>
</dbReference>
<accession>A0ABU0WHR0</accession>
<comment type="catalytic activity">
    <reaction evidence="1">
        <text>ATP + protein L-histidine = ADP + protein N-phospho-L-histidine.</text>
        <dbReference type="EC" id="2.7.13.3"/>
    </reaction>
</comment>
<dbReference type="InterPro" id="IPR002545">
    <property type="entry name" value="CheW-lke_dom"/>
</dbReference>
<dbReference type="PROSITE" id="PS50851">
    <property type="entry name" value="CHEW"/>
    <property type="match status" value="1"/>
</dbReference>
<dbReference type="SUPFAM" id="SSF55874">
    <property type="entry name" value="ATPase domain of HSP90 chaperone/DNA topoisomerase II/histidine kinase"/>
    <property type="match status" value="1"/>
</dbReference>
<gene>
    <name evidence="6" type="ORF">QSG27_13135</name>
</gene>
<protein>
    <recommendedName>
        <fullName evidence="2">histidine kinase</fullName>
        <ecNumber evidence="2">2.7.13.3</ecNumber>
    </recommendedName>
</protein>
<dbReference type="InterPro" id="IPR003594">
    <property type="entry name" value="HATPase_dom"/>
</dbReference>
<dbReference type="Pfam" id="PF02895">
    <property type="entry name" value="H-kinase_dim"/>
    <property type="match status" value="1"/>
</dbReference>
<comment type="caution">
    <text evidence="6">The sequence shown here is derived from an EMBL/GenBank/DDBJ whole genome shotgun (WGS) entry which is preliminary data.</text>
</comment>
<dbReference type="Gene3D" id="2.40.50.180">
    <property type="entry name" value="CheA-289, Domain 4"/>
    <property type="match status" value="1"/>
</dbReference>
<feature type="compositionally biased region" description="Low complexity" evidence="3">
    <location>
        <begin position="79"/>
        <end position="95"/>
    </location>
</feature>
<dbReference type="Pfam" id="PF01584">
    <property type="entry name" value="CheW"/>
    <property type="match status" value="1"/>
</dbReference>
<dbReference type="Proteomes" id="UP001227317">
    <property type="component" value="Unassembled WGS sequence"/>
</dbReference>
<dbReference type="CDD" id="cd16916">
    <property type="entry name" value="HATPase_CheA-like"/>
    <property type="match status" value="1"/>
</dbReference>
<dbReference type="InterPro" id="IPR051315">
    <property type="entry name" value="Bact_Chemotaxis_CheA"/>
</dbReference>
<dbReference type="Gene3D" id="1.10.287.560">
    <property type="entry name" value="Histidine kinase CheA-like, homodimeric domain"/>
    <property type="match status" value="1"/>
</dbReference>
<feature type="domain" description="Histidine kinase" evidence="4">
    <location>
        <begin position="175"/>
        <end position="386"/>
    </location>
</feature>
<dbReference type="PRINTS" id="PR00344">
    <property type="entry name" value="BCTRLSENSOR"/>
</dbReference>
<dbReference type="PROSITE" id="PS50109">
    <property type="entry name" value="HIS_KIN"/>
    <property type="match status" value="1"/>
</dbReference>
<dbReference type="InterPro" id="IPR004358">
    <property type="entry name" value="Sig_transdc_His_kin-like_C"/>
</dbReference>
<dbReference type="EMBL" id="JAUJFI010000054">
    <property type="protein sequence ID" value="MDQ2103637.1"/>
    <property type="molecule type" value="Genomic_DNA"/>
</dbReference>